<organism evidence="2 3">
    <name type="scientific">Aquabacterium commune</name>
    <dbReference type="NCBI Taxonomy" id="70586"/>
    <lineage>
        <taxon>Bacteria</taxon>
        <taxon>Pseudomonadati</taxon>
        <taxon>Pseudomonadota</taxon>
        <taxon>Betaproteobacteria</taxon>
        <taxon>Burkholderiales</taxon>
        <taxon>Aquabacterium</taxon>
    </lineage>
</organism>
<feature type="compositionally biased region" description="Polar residues" evidence="1">
    <location>
        <begin position="399"/>
        <end position="408"/>
    </location>
</feature>
<protein>
    <recommendedName>
        <fullName evidence="4">ParB family protein of integrating conjugative element (PFGI_1 class)</fullName>
    </recommendedName>
</protein>
<dbReference type="Proteomes" id="UP000294593">
    <property type="component" value="Unassembled WGS sequence"/>
</dbReference>
<reference evidence="2 3" key="1">
    <citation type="submission" date="2019-03" db="EMBL/GenBank/DDBJ databases">
        <title>Genomic Encyclopedia of Type Strains, Phase IV (KMG-IV): sequencing the most valuable type-strain genomes for metagenomic binning, comparative biology and taxonomic classification.</title>
        <authorList>
            <person name="Goeker M."/>
        </authorList>
    </citation>
    <scope>NUCLEOTIDE SEQUENCE [LARGE SCALE GENOMIC DNA]</scope>
    <source>
        <strain evidence="2 3">DSM 11901</strain>
    </source>
</reference>
<evidence type="ECO:0000256" key="1">
    <source>
        <dbReference type="SAM" id="MobiDB-lite"/>
    </source>
</evidence>
<proteinExistence type="predicted"/>
<gene>
    <name evidence="2" type="ORF">EV672_1029</name>
</gene>
<name>A0A4R6RH72_9BURK</name>
<feature type="compositionally biased region" description="Pro residues" evidence="1">
    <location>
        <begin position="343"/>
        <end position="352"/>
    </location>
</feature>
<dbReference type="AlphaFoldDB" id="A0A4R6RH72"/>
<sequence>MTVPKSLPPLPVPSGGVATTLGHVLGGGRRVPNLSSVTPAGENDIRQAMANASVTARNPQASTVDLNDPDIDGATIRLKNADVGFNPYQPRQYVNESYEEIRTSMKANGMDVALQVTRRGPGQPYFLAGGGNSRLGIAQDIFRDENDPRFEYSHFIFKKWPGDRRVMASALSENLARSDLKFWEVARAAGEIIDDLEKEHGPLSERKLEELLPAEGIHAKRALIGRWLFTRKRLGALDKALIELTGQQVLSKYQPRLNSLCRLAGKFELDPEDFWSSVVSRTLAQVSEDFLRDARTYDVDRICDAVEVALAERVGESAASIKRMLQLMSAMDGNVTLADLKAPPSPPVPPPAVARQGGSGNSSGTSNAPQAGSAGAPADDEDRGAVVPQEALRSLRPASPQSPASLSIVSAAGGAPETRHEAADEASTQQLEQAAQAMVRHPTLAPHDGQDVRGLLTHELRYLVERVGIAECFVPCDSMPFGFFMEYPEPGSLSSPSVQQGAADLLVRAQAGAVFWTLQKLSGQLAPELARQLPPTSRFYQSLVNDDFSLASLSGSLIGDSAIDDVLLLATKPGTDAMTQLLQVVVLMRAVSERYPSGFEGAVS</sequence>
<comment type="caution">
    <text evidence="2">The sequence shown here is derived from an EMBL/GenBank/DDBJ whole genome shotgun (WGS) entry which is preliminary data.</text>
</comment>
<dbReference type="EMBL" id="SNXW01000002">
    <property type="protein sequence ID" value="TDP85662.1"/>
    <property type="molecule type" value="Genomic_DNA"/>
</dbReference>
<keyword evidence="3" id="KW-1185">Reference proteome</keyword>
<evidence type="ECO:0008006" key="4">
    <source>
        <dbReference type="Google" id="ProtNLM"/>
    </source>
</evidence>
<accession>A0A4R6RH72</accession>
<evidence type="ECO:0000313" key="3">
    <source>
        <dbReference type="Proteomes" id="UP000294593"/>
    </source>
</evidence>
<feature type="region of interest" description="Disordered" evidence="1">
    <location>
        <begin position="338"/>
        <end position="435"/>
    </location>
</feature>
<evidence type="ECO:0000313" key="2">
    <source>
        <dbReference type="EMBL" id="TDP85662.1"/>
    </source>
</evidence>